<comment type="caution">
    <text evidence="1">The sequence shown here is derived from an EMBL/GenBank/DDBJ whole genome shotgun (WGS) entry which is preliminary data.</text>
</comment>
<dbReference type="EMBL" id="VENJ01000003">
    <property type="protein sequence ID" value="MTJ03619.1"/>
    <property type="molecule type" value="Genomic_DNA"/>
</dbReference>
<sequence>MRDMVAFPRLMRGALLVAGLWCVATAGALRAEKALDDATGALWDALRMERMIGVMRREGLSHSFELAEEMLPDGGSAYLRDRVEDIHEPGRLARMVRARFAAGLSGVDTAPLVAFFTSAEGREIIELEFAARVAMLDPETEEAARARYRALVGEASQDVRLEATRAYVRANDLIERNVTGALNANMSFMFGLIEGGALSMSREQAIRSVRADAGDVRRRTREWVYSYVLLAQDPLSVAQIRDYAALAATPEGRALNGTLFAAFGAMYWEVSHALGRALAAEMAAQDL</sequence>
<evidence type="ECO:0000313" key="1">
    <source>
        <dbReference type="EMBL" id="MTJ03619.1"/>
    </source>
</evidence>
<dbReference type="AlphaFoldDB" id="A0A7C9LK02"/>
<gene>
    <name evidence="1" type="ORF">FH759_02830</name>
</gene>
<reference evidence="1 2" key="1">
    <citation type="submission" date="2019-06" db="EMBL/GenBank/DDBJ databases">
        <title>Enrichment of Autotrophic Halophilic Microorganisms from Red Sea Brine Pool Using Microbial Electrosynthesis System.</title>
        <authorList>
            <person name="Alqahtani M.F."/>
            <person name="Bajracharya S."/>
            <person name="Katuri K.P."/>
            <person name="Ali M."/>
            <person name="Saikaly P.E."/>
        </authorList>
    </citation>
    <scope>NUCLEOTIDE SEQUENCE [LARGE SCALE GENOMIC DNA]</scope>
    <source>
        <strain evidence="1">MES6</strain>
    </source>
</reference>
<evidence type="ECO:0008006" key="3">
    <source>
        <dbReference type="Google" id="ProtNLM"/>
    </source>
</evidence>
<dbReference type="Proteomes" id="UP000483078">
    <property type="component" value="Unassembled WGS sequence"/>
</dbReference>
<dbReference type="RefSeq" id="WP_273248178.1">
    <property type="nucleotide sequence ID" value="NZ_VENJ01000003.1"/>
</dbReference>
<protein>
    <recommendedName>
        <fullName evidence="3">DUF2059 domain-containing protein</fullName>
    </recommendedName>
</protein>
<proteinExistence type="predicted"/>
<name>A0A7C9LK02_9RHOB</name>
<accession>A0A7C9LK02</accession>
<evidence type="ECO:0000313" key="2">
    <source>
        <dbReference type="Proteomes" id="UP000483078"/>
    </source>
</evidence>
<organism evidence="1 2">
    <name type="scientific">Sediminimonas qiaohouensis</name>
    <dbReference type="NCBI Taxonomy" id="552061"/>
    <lineage>
        <taxon>Bacteria</taxon>
        <taxon>Pseudomonadati</taxon>
        <taxon>Pseudomonadota</taxon>
        <taxon>Alphaproteobacteria</taxon>
        <taxon>Rhodobacterales</taxon>
        <taxon>Roseobacteraceae</taxon>
        <taxon>Sediminimonas</taxon>
    </lineage>
</organism>